<dbReference type="PROSITE" id="PS50850">
    <property type="entry name" value="MFS"/>
    <property type="match status" value="1"/>
</dbReference>
<dbReference type="PANTHER" id="PTHR42718">
    <property type="entry name" value="MAJOR FACILITATOR SUPERFAMILY MULTIDRUG TRANSPORTER MFSC"/>
    <property type="match status" value="1"/>
</dbReference>
<dbReference type="GO" id="GO:0046677">
    <property type="term" value="P:response to antibiotic"/>
    <property type="evidence" value="ECO:0007669"/>
    <property type="project" value="UniProtKB-KW"/>
</dbReference>
<evidence type="ECO:0000313" key="9">
    <source>
        <dbReference type="Proteomes" id="UP001142374"/>
    </source>
</evidence>
<dbReference type="CDD" id="cd17321">
    <property type="entry name" value="MFS_MMR_MDR_like"/>
    <property type="match status" value="1"/>
</dbReference>
<comment type="caution">
    <text evidence="8">The sequence shown here is derived from an EMBL/GenBank/DDBJ whole genome shotgun (WGS) entry which is preliminary data.</text>
</comment>
<dbReference type="Proteomes" id="UP001142374">
    <property type="component" value="Unassembled WGS sequence"/>
</dbReference>
<feature type="transmembrane region" description="Helical" evidence="6">
    <location>
        <begin position="111"/>
        <end position="133"/>
    </location>
</feature>
<comment type="subcellular location">
    <subcellularLocation>
        <location evidence="1">Cell membrane</location>
        <topology evidence="1">Multi-pass membrane protein</topology>
    </subcellularLocation>
</comment>
<name>A0A9X2LN38_9ACTN</name>
<evidence type="ECO:0000256" key="5">
    <source>
        <dbReference type="ARBA" id="ARBA00023251"/>
    </source>
</evidence>
<evidence type="ECO:0000256" key="4">
    <source>
        <dbReference type="ARBA" id="ARBA00023136"/>
    </source>
</evidence>
<evidence type="ECO:0000313" key="8">
    <source>
        <dbReference type="EMBL" id="MCQ8774287.1"/>
    </source>
</evidence>
<dbReference type="PANTHER" id="PTHR42718:SF42">
    <property type="entry name" value="EXPORT PROTEIN"/>
    <property type="match status" value="1"/>
</dbReference>
<dbReference type="GO" id="GO:0022857">
    <property type="term" value="F:transmembrane transporter activity"/>
    <property type="evidence" value="ECO:0007669"/>
    <property type="project" value="InterPro"/>
</dbReference>
<dbReference type="InterPro" id="IPR020846">
    <property type="entry name" value="MFS_dom"/>
</dbReference>
<feature type="domain" description="Major facilitator superfamily (MFS) profile" evidence="7">
    <location>
        <begin position="20"/>
        <end position="502"/>
    </location>
</feature>
<keyword evidence="4 6" id="KW-0472">Membrane</keyword>
<feature type="transmembrane region" description="Helical" evidence="6">
    <location>
        <begin position="21"/>
        <end position="44"/>
    </location>
</feature>
<accession>A0A9X2LN38</accession>
<feature type="transmembrane region" description="Helical" evidence="6">
    <location>
        <begin position="314"/>
        <end position="332"/>
    </location>
</feature>
<feature type="transmembrane region" description="Helical" evidence="6">
    <location>
        <begin position="344"/>
        <end position="362"/>
    </location>
</feature>
<keyword evidence="5" id="KW-0046">Antibiotic resistance</keyword>
<dbReference type="RefSeq" id="WP_168094321.1">
    <property type="nucleotide sequence ID" value="NZ_JAATER010000238.1"/>
</dbReference>
<feature type="transmembrane region" description="Helical" evidence="6">
    <location>
        <begin position="471"/>
        <end position="498"/>
    </location>
</feature>
<feature type="transmembrane region" description="Helical" evidence="6">
    <location>
        <begin position="56"/>
        <end position="75"/>
    </location>
</feature>
<feature type="transmembrane region" description="Helical" evidence="6">
    <location>
        <begin position="214"/>
        <end position="230"/>
    </location>
</feature>
<evidence type="ECO:0000256" key="1">
    <source>
        <dbReference type="ARBA" id="ARBA00004651"/>
    </source>
</evidence>
<evidence type="ECO:0000256" key="3">
    <source>
        <dbReference type="ARBA" id="ARBA00022989"/>
    </source>
</evidence>
<feature type="transmembrane region" description="Helical" evidence="6">
    <location>
        <begin position="175"/>
        <end position="194"/>
    </location>
</feature>
<evidence type="ECO:0000256" key="6">
    <source>
        <dbReference type="SAM" id="Phobius"/>
    </source>
</evidence>
<dbReference type="InterPro" id="IPR036259">
    <property type="entry name" value="MFS_trans_sf"/>
</dbReference>
<feature type="transmembrane region" description="Helical" evidence="6">
    <location>
        <begin position="236"/>
        <end position="257"/>
    </location>
</feature>
<organism evidence="8 9">
    <name type="scientific">Streptomyces telluris</name>
    <dbReference type="NCBI Taxonomy" id="2720021"/>
    <lineage>
        <taxon>Bacteria</taxon>
        <taxon>Bacillati</taxon>
        <taxon>Actinomycetota</taxon>
        <taxon>Actinomycetes</taxon>
        <taxon>Kitasatosporales</taxon>
        <taxon>Streptomycetaceae</taxon>
        <taxon>Streptomyces</taxon>
    </lineage>
</organism>
<feature type="transmembrane region" description="Helical" evidence="6">
    <location>
        <begin position="87"/>
        <end position="105"/>
    </location>
</feature>
<dbReference type="EMBL" id="JANIID010000041">
    <property type="protein sequence ID" value="MCQ8774287.1"/>
    <property type="molecule type" value="Genomic_DNA"/>
</dbReference>
<proteinExistence type="predicted"/>
<feature type="transmembrane region" description="Helical" evidence="6">
    <location>
        <begin position="145"/>
        <end position="163"/>
    </location>
</feature>
<gene>
    <name evidence="8" type="ORF">NQU55_31665</name>
</gene>
<keyword evidence="2 6" id="KW-0812">Transmembrane</keyword>
<keyword evidence="9" id="KW-1185">Reference proteome</keyword>
<protein>
    <submittedName>
        <fullName evidence="8">MFS transporter</fullName>
    </submittedName>
</protein>
<keyword evidence="3 6" id="KW-1133">Transmembrane helix</keyword>
<reference evidence="8" key="1">
    <citation type="submission" date="2022-06" db="EMBL/GenBank/DDBJ databases">
        <title>WGS of actinobacteria.</title>
        <authorList>
            <person name="Thawai C."/>
        </authorList>
    </citation>
    <scope>NUCLEOTIDE SEQUENCE</scope>
    <source>
        <strain evidence="8">AA8</strain>
    </source>
</reference>
<dbReference type="AlphaFoldDB" id="A0A9X2LN38"/>
<feature type="transmembrane region" description="Helical" evidence="6">
    <location>
        <begin position="278"/>
        <end position="302"/>
    </location>
</feature>
<feature type="transmembrane region" description="Helical" evidence="6">
    <location>
        <begin position="368"/>
        <end position="390"/>
    </location>
</feature>
<dbReference type="Pfam" id="PF07690">
    <property type="entry name" value="MFS_1"/>
    <property type="match status" value="1"/>
</dbReference>
<sequence length="515" mass="52402">MTPPHARPRGTGRRTSPRLATAVLCVGLFILGMDLTILNVAVPALRSDLHATLAEVQWIVDGYALALGATVLAAGNVTDRVGRRRSFLAGLLLCGAVSALGALSRTPAQLVAARCGMGLGAALLMPATLALISTLHHEAASRRRAIAAWTATGAVGGLTGPLVGGHLVEAFSWRAAFWINVPLTALTAALALVLVPRTEQHTPEAGHRSMDTGGLALSAGGFLALIWAVIESPSLGWTHPAVLTAYGLAAALLSAFVRWERRSPHPMLPLPLLRDARIGAGAACLALMSLTLFGALFILTLYLQGVLGCTPSEAGARILPLPGGLAAGALAAPALMSRLGRRPPVVLGLVLVAAAFAVQAGTTPESGYGRVVVFTGVAGIGAGMVACAATESVMGAVPPRRAALGSAINDATRQVGAALGVAVQGSVLTSTYTHDLRTRLGGRLPPGPLPLPGATAPHTAPGPLVATAREAFVSAVTTTAFTALAITLVTTLAAWFWLPSEAPDRLPETTGAPAP</sequence>
<dbReference type="Gene3D" id="1.20.1250.20">
    <property type="entry name" value="MFS general substrate transporter like domains"/>
    <property type="match status" value="2"/>
</dbReference>
<dbReference type="GO" id="GO:0005886">
    <property type="term" value="C:plasma membrane"/>
    <property type="evidence" value="ECO:0007669"/>
    <property type="project" value="UniProtKB-SubCell"/>
</dbReference>
<evidence type="ECO:0000259" key="7">
    <source>
        <dbReference type="PROSITE" id="PS50850"/>
    </source>
</evidence>
<evidence type="ECO:0000256" key="2">
    <source>
        <dbReference type="ARBA" id="ARBA00022692"/>
    </source>
</evidence>
<dbReference type="InterPro" id="IPR011701">
    <property type="entry name" value="MFS"/>
</dbReference>
<dbReference type="SUPFAM" id="SSF103473">
    <property type="entry name" value="MFS general substrate transporter"/>
    <property type="match status" value="1"/>
</dbReference>